<dbReference type="RefSeq" id="WP_203727828.1">
    <property type="nucleotide sequence ID" value="NZ_BAAATX010000001.1"/>
</dbReference>
<evidence type="ECO:0000313" key="2">
    <source>
        <dbReference type="Proteomes" id="UP000637628"/>
    </source>
</evidence>
<reference evidence="1 2" key="1">
    <citation type="submission" date="2021-01" db="EMBL/GenBank/DDBJ databases">
        <title>Whole genome shotgun sequence of Actinoplanes durhamensis NBRC 14914.</title>
        <authorList>
            <person name="Komaki H."/>
            <person name="Tamura T."/>
        </authorList>
    </citation>
    <scope>NUCLEOTIDE SEQUENCE [LARGE SCALE GENOMIC DNA]</scope>
    <source>
        <strain evidence="1 2">NBRC 14914</strain>
    </source>
</reference>
<dbReference type="EMBL" id="BOML01000029">
    <property type="protein sequence ID" value="GIE02057.1"/>
    <property type="molecule type" value="Genomic_DNA"/>
</dbReference>
<protein>
    <submittedName>
        <fullName evidence="1">Uncharacterized protein</fullName>
    </submittedName>
</protein>
<comment type="caution">
    <text evidence="1">The sequence shown here is derived from an EMBL/GenBank/DDBJ whole genome shotgun (WGS) entry which is preliminary data.</text>
</comment>
<evidence type="ECO:0000313" key="1">
    <source>
        <dbReference type="EMBL" id="GIE02057.1"/>
    </source>
</evidence>
<name>A0ABQ3YWU2_9ACTN</name>
<keyword evidence="2" id="KW-1185">Reference proteome</keyword>
<sequence>MSGEDLVRAVLAEIAPHEVSQIGMVLAAYRRSPWPAVPDEGGRGHPTGAGLPVDQVASWSAFVAAFIGQVLATLVVEEGAKAGGRSLLARLRKPKPRLTVEVPADLEERRLAEVRGAALQAALDRGFPDSSAEQFADAVVTKLRPRRS</sequence>
<proteinExistence type="predicted"/>
<accession>A0ABQ3YWU2</accession>
<dbReference type="Proteomes" id="UP000637628">
    <property type="component" value="Unassembled WGS sequence"/>
</dbReference>
<organism evidence="1 2">
    <name type="scientific">Paractinoplanes durhamensis</name>
    <dbReference type="NCBI Taxonomy" id="113563"/>
    <lineage>
        <taxon>Bacteria</taxon>
        <taxon>Bacillati</taxon>
        <taxon>Actinomycetota</taxon>
        <taxon>Actinomycetes</taxon>
        <taxon>Micromonosporales</taxon>
        <taxon>Micromonosporaceae</taxon>
        <taxon>Paractinoplanes</taxon>
    </lineage>
</organism>
<gene>
    <name evidence="1" type="ORF">Adu01nite_34070</name>
</gene>